<keyword evidence="1" id="KW-0472">Membrane</keyword>
<gene>
    <name evidence="2" type="ORF">A2478_02190</name>
</gene>
<comment type="caution">
    <text evidence="2">The sequence shown here is derived from an EMBL/GenBank/DDBJ whole genome shotgun (WGS) entry which is preliminary data.</text>
</comment>
<protein>
    <submittedName>
        <fullName evidence="2">Uncharacterized protein</fullName>
    </submittedName>
</protein>
<sequence>MKKKMLWFGLILVLLIIGVALYIYFVIGPQSLCDSKDGNCVPVTNFEECIEAGNPIMESYPRQCRNNDQLFVEEINVSNNNDKNSNFIEKELEDTDKEEQLESRDSMQARIATIKSWFEENIGTYKFDGSNLSFKDFEESSDCKKVDGCEVMVFQFNSSHAGYGDRGDSVLAQVITTHVTVLKVKNGQVIEAITDKKFDELGE</sequence>
<keyword evidence="1" id="KW-0812">Transmembrane</keyword>
<evidence type="ECO:0000313" key="2">
    <source>
        <dbReference type="EMBL" id="OGF33479.1"/>
    </source>
</evidence>
<evidence type="ECO:0000256" key="1">
    <source>
        <dbReference type="SAM" id="Phobius"/>
    </source>
</evidence>
<evidence type="ECO:0000313" key="3">
    <source>
        <dbReference type="Proteomes" id="UP000179001"/>
    </source>
</evidence>
<accession>A0A1F5T3J2</accession>
<organism evidence="2 3">
    <name type="scientific">Candidatus Falkowbacteria bacterium RIFOXYC2_FULL_36_12</name>
    <dbReference type="NCBI Taxonomy" id="1798002"/>
    <lineage>
        <taxon>Bacteria</taxon>
        <taxon>Candidatus Falkowiibacteriota</taxon>
    </lineage>
</organism>
<keyword evidence="1" id="KW-1133">Transmembrane helix</keyword>
<dbReference type="EMBL" id="MFGJ01000001">
    <property type="protein sequence ID" value="OGF33479.1"/>
    <property type="molecule type" value="Genomic_DNA"/>
</dbReference>
<dbReference type="AlphaFoldDB" id="A0A1F5T3J2"/>
<feature type="transmembrane region" description="Helical" evidence="1">
    <location>
        <begin position="7"/>
        <end position="27"/>
    </location>
</feature>
<reference evidence="2 3" key="1">
    <citation type="journal article" date="2016" name="Nat. Commun.">
        <title>Thousands of microbial genomes shed light on interconnected biogeochemical processes in an aquifer system.</title>
        <authorList>
            <person name="Anantharaman K."/>
            <person name="Brown C.T."/>
            <person name="Hug L.A."/>
            <person name="Sharon I."/>
            <person name="Castelle C.J."/>
            <person name="Probst A.J."/>
            <person name="Thomas B.C."/>
            <person name="Singh A."/>
            <person name="Wilkins M.J."/>
            <person name="Karaoz U."/>
            <person name="Brodie E.L."/>
            <person name="Williams K.H."/>
            <person name="Hubbard S.S."/>
            <person name="Banfield J.F."/>
        </authorList>
    </citation>
    <scope>NUCLEOTIDE SEQUENCE [LARGE SCALE GENOMIC DNA]</scope>
</reference>
<proteinExistence type="predicted"/>
<dbReference type="Proteomes" id="UP000179001">
    <property type="component" value="Unassembled WGS sequence"/>
</dbReference>
<name>A0A1F5T3J2_9BACT</name>